<dbReference type="InterPro" id="IPR029154">
    <property type="entry name" value="HIBADH-like_NADP-bd"/>
</dbReference>
<feature type="domain" description="6-phosphogluconate dehydrogenase NADP-binding" evidence="3">
    <location>
        <begin position="8"/>
        <end position="168"/>
    </location>
</feature>
<dbReference type="InterPro" id="IPR036291">
    <property type="entry name" value="NAD(P)-bd_dom_sf"/>
</dbReference>
<dbReference type="PIRSF" id="PIRSF000103">
    <property type="entry name" value="HIBADH"/>
    <property type="match status" value="1"/>
</dbReference>
<evidence type="ECO:0000256" key="2">
    <source>
        <dbReference type="ARBA" id="ARBA00023027"/>
    </source>
</evidence>
<dbReference type="PANTHER" id="PTHR43060:SF15">
    <property type="entry name" value="3-HYDROXYISOBUTYRATE DEHYDROGENASE-LIKE 1, MITOCHONDRIAL-RELATED"/>
    <property type="match status" value="1"/>
</dbReference>
<dbReference type="SUPFAM" id="SSF48179">
    <property type="entry name" value="6-phosphogluconate dehydrogenase C-terminal domain-like"/>
    <property type="match status" value="1"/>
</dbReference>
<dbReference type="Proteomes" id="UP001595904">
    <property type="component" value="Unassembled WGS sequence"/>
</dbReference>
<dbReference type="SUPFAM" id="SSF51735">
    <property type="entry name" value="NAD(P)-binding Rossmann-fold domains"/>
    <property type="match status" value="1"/>
</dbReference>
<dbReference type="Gene3D" id="1.10.1040.10">
    <property type="entry name" value="N-(1-d-carboxylethyl)-l-norvaline Dehydrogenase, domain 2"/>
    <property type="match status" value="1"/>
</dbReference>
<dbReference type="Gene3D" id="3.40.50.720">
    <property type="entry name" value="NAD(P)-binding Rossmann-like Domain"/>
    <property type="match status" value="1"/>
</dbReference>
<comment type="caution">
    <text evidence="5">The sequence shown here is derived from an EMBL/GenBank/DDBJ whole genome shotgun (WGS) entry which is preliminary data.</text>
</comment>
<proteinExistence type="predicted"/>
<evidence type="ECO:0000256" key="1">
    <source>
        <dbReference type="ARBA" id="ARBA00023002"/>
    </source>
</evidence>
<evidence type="ECO:0000259" key="4">
    <source>
        <dbReference type="Pfam" id="PF14833"/>
    </source>
</evidence>
<dbReference type="Pfam" id="PF03446">
    <property type="entry name" value="NAD_binding_2"/>
    <property type="match status" value="1"/>
</dbReference>
<name>A0ABV8SYP6_9GAMM</name>
<dbReference type="InterPro" id="IPR008927">
    <property type="entry name" value="6-PGluconate_DH-like_C_sf"/>
</dbReference>
<organism evidence="5 6">
    <name type="scientific">Steroidobacter flavus</name>
    <dbReference type="NCBI Taxonomy" id="1842136"/>
    <lineage>
        <taxon>Bacteria</taxon>
        <taxon>Pseudomonadati</taxon>
        <taxon>Pseudomonadota</taxon>
        <taxon>Gammaproteobacteria</taxon>
        <taxon>Steroidobacterales</taxon>
        <taxon>Steroidobacteraceae</taxon>
        <taxon>Steroidobacter</taxon>
    </lineage>
</organism>
<gene>
    <name evidence="5" type="ORF">ACFPN2_26220</name>
</gene>
<evidence type="ECO:0000259" key="3">
    <source>
        <dbReference type="Pfam" id="PF03446"/>
    </source>
</evidence>
<feature type="domain" description="3-hydroxyisobutyrate dehydrogenase-like NAD-binding" evidence="4">
    <location>
        <begin position="171"/>
        <end position="291"/>
    </location>
</feature>
<dbReference type="Pfam" id="PF14833">
    <property type="entry name" value="NAD_binding_11"/>
    <property type="match status" value="1"/>
</dbReference>
<evidence type="ECO:0000313" key="5">
    <source>
        <dbReference type="EMBL" id="MFC4312607.1"/>
    </source>
</evidence>
<reference evidence="6" key="1">
    <citation type="journal article" date="2019" name="Int. J. Syst. Evol. Microbiol.">
        <title>The Global Catalogue of Microorganisms (GCM) 10K type strain sequencing project: providing services to taxonomists for standard genome sequencing and annotation.</title>
        <authorList>
            <consortium name="The Broad Institute Genomics Platform"/>
            <consortium name="The Broad Institute Genome Sequencing Center for Infectious Disease"/>
            <person name="Wu L."/>
            <person name="Ma J."/>
        </authorList>
    </citation>
    <scope>NUCLEOTIDE SEQUENCE [LARGE SCALE GENOMIC DNA]</scope>
    <source>
        <strain evidence="6">CGMCC 1.10759</strain>
    </source>
</reference>
<sequence length="305" mass="31908">MSAASATTIGFVGLGVMGAPMCRNIALKHPGDVIAFDMNASAFAGLEGTKATRAQTLAEIAQRADIVFLSLPGDKQVEQVCLGAEGLASGSRRPAIIIDLSTTTVAGARNVAERLASKGVAFADAPVARTREAAQRGELSIMVGADEALFARIAPLLSYMGSDVTHCGAVGCGQVVKLVNNALLFENTVAIAEMMVVGARGGVRPEVLIEAVSKGSGDSFALRNHARKAMLPRQFPDKAFSPEYVLKDISCVLELAEQVGVSAHATQLAQRYYTATATNGWSGRYFPAVIEVVDRAIELPSGAKD</sequence>
<accession>A0ABV8SYP6</accession>
<dbReference type="InterPro" id="IPR006115">
    <property type="entry name" value="6PGDH_NADP-bd"/>
</dbReference>
<dbReference type="EC" id="1.1.-.-" evidence="5"/>
<dbReference type="EMBL" id="JBHSDU010000014">
    <property type="protein sequence ID" value="MFC4312607.1"/>
    <property type="molecule type" value="Genomic_DNA"/>
</dbReference>
<dbReference type="RefSeq" id="WP_380602151.1">
    <property type="nucleotide sequence ID" value="NZ_JBHSDU010000014.1"/>
</dbReference>
<dbReference type="PANTHER" id="PTHR43060">
    <property type="entry name" value="3-HYDROXYISOBUTYRATE DEHYDROGENASE-LIKE 1, MITOCHONDRIAL-RELATED"/>
    <property type="match status" value="1"/>
</dbReference>
<protein>
    <submittedName>
        <fullName evidence="5">NAD(P)-dependent oxidoreductase</fullName>
        <ecNumber evidence="5">1.1.-.-</ecNumber>
    </submittedName>
</protein>
<keyword evidence="1 5" id="KW-0560">Oxidoreductase</keyword>
<keyword evidence="6" id="KW-1185">Reference proteome</keyword>
<dbReference type="InterPro" id="IPR015815">
    <property type="entry name" value="HIBADH-related"/>
</dbReference>
<keyword evidence="2" id="KW-0520">NAD</keyword>
<evidence type="ECO:0000313" key="6">
    <source>
        <dbReference type="Proteomes" id="UP001595904"/>
    </source>
</evidence>
<dbReference type="GO" id="GO:0016491">
    <property type="term" value="F:oxidoreductase activity"/>
    <property type="evidence" value="ECO:0007669"/>
    <property type="project" value="UniProtKB-KW"/>
</dbReference>
<dbReference type="InterPro" id="IPR013328">
    <property type="entry name" value="6PGD_dom2"/>
</dbReference>